<protein>
    <submittedName>
        <fullName evidence="1">Uncharacterized protein</fullName>
    </submittedName>
</protein>
<evidence type="ECO:0000313" key="2">
    <source>
        <dbReference type="Proteomes" id="UP000886501"/>
    </source>
</evidence>
<evidence type="ECO:0000313" key="1">
    <source>
        <dbReference type="EMBL" id="KAF9645675.1"/>
    </source>
</evidence>
<reference evidence="1" key="1">
    <citation type="submission" date="2019-10" db="EMBL/GenBank/DDBJ databases">
        <authorList>
            <consortium name="DOE Joint Genome Institute"/>
            <person name="Kuo A."/>
            <person name="Miyauchi S."/>
            <person name="Kiss E."/>
            <person name="Drula E."/>
            <person name="Kohler A."/>
            <person name="Sanchez-Garcia M."/>
            <person name="Andreopoulos B."/>
            <person name="Barry K.W."/>
            <person name="Bonito G."/>
            <person name="Buee M."/>
            <person name="Carver A."/>
            <person name="Chen C."/>
            <person name="Cichocki N."/>
            <person name="Clum A."/>
            <person name="Culley D."/>
            <person name="Crous P.W."/>
            <person name="Fauchery L."/>
            <person name="Girlanda M."/>
            <person name="Hayes R."/>
            <person name="Keri Z."/>
            <person name="Labutti K."/>
            <person name="Lipzen A."/>
            <person name="Lombard V."/>
            <person name="Magnuson J."/>
            <person name="Maillard F."/>
            <person name="Morin E."/>
            <person name="Murat C."/>
            <person name="Nolan M."/>
            <person name="Ohm R."/>
            <person name="Pangilinan J."/>
            <person name="Pereira M."/>
            <person name="Perotto S."/>
            <person name="Peter M."/>
            <person name="Riley R."/>
            <person name="Sitrit Y."/>
            <person name="Stielow B."/>
            <person name="Szollosi G."/>
            <person name="Zifcakova L."/>
            <person name="Stursova M."/>
            <person name="Spatafora J.W."/>
            <person name="Tedersoo L."/>
            <person name="Vaario L.-M."/>
            <person name="Yamada A."/>
            <person name="Yan M."/>
            <person name="Wang P."/>
            <person name="Xu J."/>
            <person name="Bruns T."/>
            <person name="Baldrian P."/>
            <person name="Vilgalys R."/>
            <person name="Henrissat B."/>
            <person name="Grigoriev I.V."/>
            <person name="Hibbett D."/>
            <person name="Nagy L.G."/>
            <person name="Martin F.M."/>
        </authorList>
    </citation>
    <scope>NUCLEOTIDE SEQUENCE</scope>
    <source>
        <strain evidence="1">P2</strain>
    </source>
</reference>
<dbReference type="Proteomes" id="UP000886501">
    <property type="component" value="Unassembled WGS sequence"/>
</dbReference>
<sequence length="469" mass="52575">MANSSTPRPSLISLDFDILLSIFAGLDTQDVIRVGMTCRTLYELTKERRIWWDQTQDWYKKNPVLKHASSWLDPSPVENLRDFAVRQSKLRSYWGQEYEPAKRYTSYDGFPRYARAWLMPGGTAILLVSIQGSAALHRIPPPGTQPSIEAVPFATHQVEPSLHDHVSWVRFLPAVSPYPVFACTKGPRLYLLSIDYEHGRICPEKIVLPIAQPIVSVVRGQGRVLIVLPTQPLATSEHETTMVAVHLDYPETTLEIRLPTPPVGGSPIFDICLPCPGVVVAYLHRTNSIFLYKLPDFSTLRPGVNTLREAPHLITQLTDGQCQPQIACFGADIYDQGLAPYFHLHFGCTSDCGDILLTLRVDSSTAGFAVTEVSQLFLTLERRHSDAGEGVLFFSHPRLNTSEVSWLHIIPVSEPGWDEWRRALIFRLPAKLPLGAAPELDFDLISGRLLFTHRNGHHDGLCVYIAEIT</sequence>
<keyword evidence="2" id="KW-1185">Reference proteome</keyword>
<proteinExistence type="predicted"/>
<name>A0ACB6Z8F7_THEGA</name>
<gene>
    <name evidence="1" type="ORF">BDM02DRAFT_3271535</name>
</gene>
<dbReference type="EMBL" id="MU118082">
    <property type="protein sequence ID" value="KAF9645675.1"/>
    <property type="molecule type" value="Genomic_DNA"/>
</dbReference>
<reference evidence="1" key="2">
    <citation type="journal article" date="2020" name="Nat. Commun.">
        <title>Large-scale genome sequencing of mycorrhizal fungi provides insights into the early evolution of symbiotic traits.</title>
        <authorList>
            <person name="Miyauchi S."/>
            <person name="Kiss E."/>
            <person name="Kuo A."/>
            <person name="Drula E."/>
            <person name="Kohler A."/>
            <person name="Sanchez-Garcia M."/>
            <person name="Morin E."/>
            <person name="Andreopoulos B."/>
            <person name="Barry K.W."/>
            <person name="Bonito G."/>
            <person name="Buee M."/>
            <person name="Carver A."/>
            <person name="Chen C."/>
            <person name="Cichocki N."/>
            <person name="Clum A."/>
            <person name="Culley D."/>
            <person name="Crous P.W."/>
            <person name="Fauchery L."/>
            <person name="Girlanda M."/>
            <person name="Hayes R.D."/>
            <person name="Keri Z."/>
            <person name="LaButti K."/>
            <person name="Lipzen A."/>
            <person name="Lombard V."/>
            <person name="Magnuson J."/>
            <person name="Maillard F."/>
            <person name="Murat C."/>
            <person name="Nolan M."/>
            <person name="Ohm R.A."/>
            <person name="Pangilinan J."/>
            <person name="Pereira M.F."/>
            <person name="Perotto S."/>
            <person name="Peter M."/>
            <person name="Pfister S."/>
            <person name="Riley R."/>
            <person name="Sitrit Y."/>
            <person name="Stielow J.B."/>
            <person name="Szollosi G."/>
            <person name="Zifcakova L."/>
            <person name="Stursova M."/>
            <person name="Spatafora J.W."/>
            <person name="Tedersoo L."/>
            <person name="Vaario L.M."/>
            <person name="Yamada A."/>
            <person name="Yan M."/>
            <person name="Wang P."/>
            <person name="Xu J."/>
            <person name="Bruns T."/>
            <person name="Baldrian P."/>
            <person name="Vilgalys R."/>
            <person name="Dunand C."/>
            <person name="Henrissat B."/>
            <person name="Grigoriev I.V."/>
            <person name="Hibbett D."/>
            <person name="Nagy L.G."/>
            <person name="Martin F.M."/>
        </authorList>
    </citation>
    <scope>NUCLEOTIDE SEQUENCE</scope>
    <source>
        <strain evidence="1">P2</strain>
    </source>
</reference>
<comment type="caution">
    <text evidence="1">The sequence shown here is derived from an EMBL/GenBank/DDBJ whole genome shotgun (WGS) entry which is preliminary data.</text>
</comment>
<accession>A0ACB6Z8F7</accession>
<organism evidence="1 2">
    <name type="scientific">Thelephora ganbajun</name>
    <name type="common">Ganba fungus</name>
    <dbReference type="NCBI Taxonomy" id="370292"/>
    <lineage>
        <taxon>Eukaryota</taxon>
        <taxon>Fungi</taxon>
        <taxon>Dikarya</taxon>
        <taxon>Basidiomycota</taxon>
        <taxon>Agaricomycotina</taxon>
        <taxon>Agaricomycetes</taxon>
        <taxon>Thelephorales</taxon>
        <taxon>Thelephoraceae</taxon>
        <taxon>Thelephora</taxon>
    </lineage>
</organism>